<dbReference type="GO" id="GO:0006072">
    <property type="term" value="P:glycerol-3-phosphate metabolic process"/>
    <property type="evidence" value="ECO:0007669"/>
    <property type="project" value="InterPro"/>
</dbReference>
<dbReference type="InterPro" id="IPR008927">
    <property type="entry name" value="6-PGluconate_DH-like_C_sf"/>
</dbReference>
<gene>
    <name evidence="3" type="primary">gpsA_36</name>
    <name evidence="3" type="ORF">SDC9_177999</name>
</gene>
<dbReference type="Pfam" id="PF07479">
    <property type="entry name" value="NAD_Gly3P_dh_C"/>
    <property type="match status" value="1"/>
</dbReference>
<proteinExistence type="inferred from homology"/>
<dbReference type="InterPro" id="IPR013328">
    <property type="entry name" value="6PGD_dom2"/>
</dbReference>
<dbReference type="PANTHER" id="PTHR11728:SF1">
    <property type="entry name" value="GLYCEROL-3-PHOSPHATE DEHYDROGENASE [NAD(+)] 2, CHLOROPLASTIC"/>
    <property type="match status" value="1"/>
</dbReference>
<comment type="caution">
    <text evidence="3">The sequence shown here is derived from an EMBL/GenBank/DDBJ whole genome shotgun (WGS) entry which is preliminary data.</text>
</comment>
<keyword evidence="3" id="KW-0560">Oxidoreductase</keyword>
<dbReference type="InterPro" id="IPR006109">
    <property type="entry name" value="G3P_DH_NAD-dep_C"/>
</dbReference>
<evidence type="ECO:0000256" key="1">
    <source>
        <dbReference type="ARBA" id="ARBA00011009"/>
    </source>
</evidence>
<dbReference type="GO" id="GO:0005975">
    <property type="term" value="P:carbohydrate metabolic process"/>
    <property type="evidence" value="ECO:0007669"/>
    <property type="project" value="InterPro"/>
</dbReference>
<dbReference type="EC" id="1.1.1.94" evidence="3"/>
<sequence length="118" mass="13210">MLAQRFSTSFIKTSISDDMLGIEYSSVMKNIYSIAAGICHGLKYGDNFQAVLISNAIQEINRFCNAINPLHRDINEPAYLGDLLVTAYSKFSRNRLFGTMIGKGYSVKTAQIEMEMII</sequence>
<dbReference type="InterPro" id="IPR006168">
    <property type="entry name" value="G3P_DH_NAD-dep"/>
</dbReference>
<protein>
    <submittedName>
        <fullName evidence="3">Glycerol-3-phosphate dehydrogenase [NAD(P)+]</fullName>
        <ecNumber evidence="3">1.1.1.94</ecNumber>
    </submittedName>
</protein>
<dbReference type="Gene3D" id="1.10.1040.10">
    <property type="entry name" value="N-(1-d-carboxylethyl)-l-norvaline Dehydrogenase, domain 2"/>
    <property type="match status" value="1"/>
</dbReference>
<dbReference type="AlphaFoldDB" id="A0A645GUL3"/>
<reference evidence="3" key="1">
    <citation type="submission" date="2019-08" db="EMBL/GenBank/DDBJ databases">
        <authorList>
            <person name="Kucharzyk K."/>
            <person name="Murdoch R.W."/>
            <person name="Higgins S."/>
            <person name="Loffler F."/>
        </authorList>
    </citation>
    <scope>NUCLEOTIDE SEQUENCE</scope>
</reference>
<dbReference type="PRINTS" id="PR00077">
    <property type="entry name" value="GPDHDRGNASE"/>
</dbReference>
<comment type="similarity">
    <text evidence="1">Belongs to the NAD-dependent glycerol-3-phosphate dehydrogenase family.</text>
</comment>
<feature type="domain" description="Glycerol-3-phosphate dehydrogenase NAD-dependent C-terminal" evidence="2">
    <location>
        <begin position="18"/>
        <end position="117"/>
    </location>
</feature>
<dbReference type="EMBL" id="VSSQ01081671">
    <property type="protein sequence ID" value="MPN30528.1"/>
    <property type="molecule type" value="Genomic_DNA"/>
</dbReference>
<dbReference type="PANTHER" id="PTHR11728">
    <property type="entry name" value="GLYCEROL-3-PHOSPHATE DEHYDROGENASE"/>
    <property type="match status" value="1"/>
</dbReference>
<dbReference type="GO" id="GO:0047952">
    <property type="term" value="F:glycerol-3-phosphate dehydrogenase [NAD(P)+] activity"/>
    <property type="evidence" value="ECO:0007669"/>
    <property type="project" value="UniProtKB-EC"/>
</dbReference>
<name>A0A645GUL3_9ZZZZ</name>
<evidence type="ECO:0000259" key="2">
    <source>
        <dbReference type="Pfam" id="PF07479"/>
    </source>
</evidence>
<dbReference type="SUPFAM" id="SSF48179">
    <property type="entry name" value="6-phosphogluconate dehydrogenase C-terminal domain-like"/>
    <property type="match status" value="1"/>
</dbReference>
<organism evidence="3">
    <name type="scientific">bioreactor metagenome</name>
    <dbReference type="NCBI Taxonomy" id="1076179"/>
    <lineage>
        <taxon>unclassified sequences</taxon>
        <taxon>metagenomes</taxon>
        <taxon>ecological metagenomes</taxon>
    </lineage>
</organism>
<evidence type="ECO:0000313" key="3">
    <source>
        <dbReference type="EMBL" id="MPN30528.1"/>
    </source>
</evidence>
<accession>A0A645GUL3</accession>
<dbReference type="GO" id="GO:0005829">
    <property type="term" value="C:cytosol"/>
    <property type="evidence" value="ECO:0007669"/>
    <property type="project" value="TreeGrafter"/>
</dbReference>